<dbReference type="SMART" id="SM00360">
    <property type="entry name" value="RRM"/>
    <property type="match status" value="2"/>
</dbReference>
<sequence>MSHSPATPDKAGTHANKSEFKAPQPSSDKLTSTSKVKQTSLNEPSPASTYGDTIAGGSSPATPLDVGSHASLLRVLLELDEYILLLEARTITFRPQPLLMAQLMGEDHHVAGLIHSLHAAQIDPAIETISGSPMAARDGKYPHRNVSTTSSPSTDRVKAIRESPSWRNKGGNFPRRFDNHEEDPFVSSANAGQSQGQGKSSLSQMDSALTVQGNNTSFSPRRDRTGVPLSNDNAQAMLPPRACVFVANLVQTQSDDQLEHHVHVAFLQYGTCYVKIRRDARGMPFAFVQYEDENDAQRAISDGRGMLINGRPCRTEVAKVNRSLYLSKVSGGPVSETEARDVLSRHGPIESVWLCSQTDKEMFRLPDGIWVKFVYFQDCRDAQAVFRDHPVYRLEQPPLPEEVRPRQGGRKYQSISPLQRSSPGHVLPSPQSASRRAQADLCSIFVGNLPSNATDSQLREVFSMFGHITHVEIVRKPSAHAGINVFAFIEYLSPDMAIAAVQASPRMYGVDRLRVERKEISGTFAPRDRVFASGGSPGSPYFADSHEQMANLLQRVYNFGMTQGAQTQAMPPPVYAPYPYYQPYDMSQYGQFSTSVAPIDNNNTAAGLQTHGNGYPAQAMGHFQYPQAPTSYLQYPQQPAPRPYQWPPASASADNDNASPSKGAF</sequence>
<dbReference type="EMBL" id="CAJPDT010000005">
    <property type="protein sequence ID" value="CAF9909216.1"/>
    <property type="molecule type" value="Genomic_DNA"/>
</dbReference>
<dbReference type="InterPro" id="IPR035979">
    <property type="entry name" value="RBD_domain_sf"/>
</dbReference>
<keyword evidence="1" id="KW-0694">RNA-binding</keyword>
<feature type="compositionally biased region" description="Low complexity" evidence="2">
    <location>
        <begin position="187"/>
        <end position="204"/>
    </location>
</feature>
<evidence type="ECO:0000313" key="5">
    <source>
        <dbReference type="Proteomes" id="UP000664534"/>
    </source>
</evidence>
<dbReference type="Pfam" id="PF00076">
    <property type="entry name" value="RRM_1"/>
    <property type="match status" value="2"/>
</dbReference>
<feature type="domain" description="RRM" evidence="3">
    <location>
        <begin position="442"/>
        <end position="520"/>
    </location>
</feature>
<dbReference type="SUPFAM" id="SSF54928">
    <property type="entry name" value="RNA-binding domain, RBD"/>
    <property type="match status" value="2"/>
</dbReference>
<organism evidence="4 5">
    <name type="scientific">Imshaugia aleurites</name>
    <dbReference type="NCBI Taxonomy" id="172621"/>
    <lineage>
        <taxon>Eukaryota</taxon>
        <taxon>Fungi</taxon>
        <taxon>Dikarya</taxon>
        <taxon>Ascomycota</taxon>
        <taxon>Pezizomycotina</taxon>
        <taxon>Lecanoromycetes</taxon>
        <taxon>OSLEUM clade</taxon>
        <taxon>Lecanoromycetidae</taxon>
        <taxon>Lecanorales</taxon>
        <taxon>Lecanorineae</taxon>
        <taxon>Parmeliaceae</taxon>
        <taxon>Imshaugia</taxon>
    </lineage>
</organism>
<dbReference type="Gene3D" id="3.30.70.330">
    <property type="match status" value="2"/>
</dbReference>
<dbReference type="AlphaFoldDB" id="A0A8H3EUN9"/>
<feature type="compositionally biased region" description="Polar residues" evidence="2">
    <location>
        <begin position="413"/>
        <end position="422"/>
    </location>
</feature>
<dbReference type="PANTHER" id="PTHR23147">
    <property type="entry name" value="SERINE/ARGININE RICH SPLICING FACTOR"/>
    <property type="match status" value="1"/>
</dbReference>
<feature type="domain" description="RRM" evidence="3">
    <location>
        <begin position="242"/>
        <end position="320"/>
    </location>
</feature>
<reference evidence="4" key="1">
    <citation type="submission" date="2021-03" db="EMBL/GenBank/DDBJ databases">
        <authorList>
            <person name="Tagirdzhanova G."/>
        </authorList>
    </citation>
    <scope>NUCLEOTIDE SEQUENCE</scope>
</reference>
<dbReference type="InterPro" id="IPR050907">
    <property type="entry name" value="SRSF"/>
</dbReference>
<comment type="caution">
    <text evidence="4">The sequence shown here is derived from an EMBL/GenBank/DDBJ whole genome shotgun (WGS) entry which is preliminary data.</text>
</comment>
<keyword evidence="5" id="KW-1185">Reference proteome</keyword>
<dbReference type="GO" id="GO:0003723">
    <property type="term" value="F:RNA binding"/>
    <property type="evidence" value="ECO:0007669"/>
    <property type="project" value="UniProtKB-UniRule"/>
</dbReference>
<name>A0A8H3EUN9_9LECA</name>
<gene>
    <name evidence="4" type="ORF">IMSHALPRED_007655</name>
</gene>
<dbReference type="CDD" id="cd00590">
    <property type="entry name" value="RRM_SF"/>
    <property type="match status" value="1"/>
</dbReference>
<dbReference type="OrthoDB" id="410044at2759"/>
<feature type="compositionally biased region" description="Low complexity" evidence="2">
    <location>
        <begin position="647"/>
        <end position="665"/>
    </location>
</feature>
<proteinExistence type="predicted"/>
<feature type="region of interest" description="Disordered" evidence="2">
    <location>
        <begin position="1"/>
        <end position="56"/>
    </location>
</feature>
<evidence type="ECO:0000256" key="1">
    <source>
        <dbReference type="PROSITE-ProRule" id="PRU00176"/>
    </source>
</evidence>
<feature type="compositionally biased region" description="Polar residues" evidence="2">
    <location>
        <begin position="24"/>
        <end position="51"/>
    </location>
</feature>
<accession>A0A8H3EUN9</accession>
<evidence type="ECO:0000313" key="4">
    <source>
        <dbReference type="EMBL" id="CAF9909216.1"/>
    </source>
</evidence>
<protein>
    <recommendedName>
        <fullName evidence="3">RRM domain-containing protein</fullName>
    </recommendedName>
</protein>
<dbReference type="PROSITE" id="PS50102">
    <property type="entry name" value="RRM"/>
    <property type="match status" value="2"/>
</dbReference>
<feature type="region of interest" description="Disordered" evidence="2">
    <location>
        <begin position="397"/>
        <end position="432"/>
    </location>
</feature>
<feature type="region of interest" description="Disordered" evidence="2">
    <location>
        <begin position="628"/>
        <end position="665"/>
    </location>
</feature>
<dbReference type="InterPro" id="IPR012677">
    <property type="entry name" value="Nucleotide-bd_a/b_plait_sf"/>
</dbReference>
<dbReference type="Proteomes" id="UP000664534">
    <property type="component" value="Unassembled WGS sequence"/>
</dbReference>
<feature type="region of interest" description="Disordered" evidence="2">
    <location>
        <begin position="134"/>
        <end position="205"/>
    </location>
</feature>
<dbReference type="InterPro" id="IPR000504">
    <property type="entry name" value="RRM_dom"/>
</dbReference>
<feature type="compositionally biased region" description="Polar residues" evidence="2">
    <location>
        <begin position="145"/>
        <end position="154"/>
    </location>
</feature>
<evidence type="ECO:0000256" key="2">
    <source>
        <dbReference type="SAM" id="MobiDB-lite"/>
    </source>
</evidence>
<evidence type="ECO:0000259" key="3">
    <source>
        <dbReference type="PROSITE" id="PS50102"/>
    </source>
</evidence>